<dbReference type="AlphaFoldDB" id="F2BA79"/>
<dbReference type="HOGENOM" id="CLU_3273163_0_0_4"/>
<gene>
    <name evidence="1" type="ORF">HMPREF9123_0633</name>
</gene>
<name>F2BA79_9NEIS</name>
<protein>
    <submittedName>
        <fullName evidence="1">Uncharacterized protein</fullName>
    </submittedName>
</protein>
<dbReference type="Proteomes" id="UP000004105">
    <property type="component" value="Unassembled WGS sequence"/>
</dbReference>
<reference evidence="1 2" key="1">
    <citation type="submission" date="2011-02" db="EMBL/GenBank/DDBJ databases">
        <authorList>
            <person name="Muzny D."/>
            <person name="Qin X."/>
            <person name="Deng J."/>
            <person name="Jiang H."/>
            <person name="Liu Y."/>
            <person name="Qu J."/>
            <person name="Song X.-Z."/>
            <person name="Zhang L."/>
            <person name="Thornton R."/>
            <person name="Coyle M."/>
            <person name="Francisco L."/>
            <person name="Jackson L."/>
            <person name="Javaid M."/>
            <person name="Korchina V."/>
            <person name="Kovar C."/>
            <person name="Mata R."/>
            <person name="Mathew T."/>
            <person name="Ngo R."/>
            <person name="Nguyen L."/>
            <person name="Nguyen N."/>
            <person name="Okwuonu G."/>
            <person name="Ongeri F."/>
            <person name="Pham C."/>
            <person name="Simmons D."/>
            <person name="Wilczek-Boney K."/>
            <person name="Hale W."/>
            <person name="Jakkamsetti A."/>
            <person name="Pham P."/>
            <person name="Ruth R."/>
            <person name="San Lucas F."/>
            <person name="Warren J."/>
            <person name="Zhang J."/>
            <person name="Zhao Z."/>
            <person name="Zhou C."/>
            <person name="Zhu D."/>
            <person name="Lee S."/>
            <person name="Bess C."/>
            <person name="Blankenburg K."/>
            <person name="Forbes L."/>
            <person name="Fu Q."/>
            <person name="Gubbala S."/>
            <person name="Hirani K."/>
            <person name="Jayaseelan J.C."/>
            <person name="Lara F."/>
            <person name="Munidasa M."/>
            <person name="Palculict T."/>
            <person name="Patil S."/>
            <person name="Pu L.-L."/>
            <person name="Saada N."/>
            <person name="Tang L."/>
            <person name="Weissenberger G."/>
            <person name="Zhu Y."/>
            <person name="Hemphill L."/>
            <person name="Shang Y."/>
            <person name="Youmans B."/>
            <person name="Ayvaz T."/>
            <person name="Ross M."/>
            <person name="Santibanez J."/>
            <person name="Aqrawi P."/>
            <person name="Gross S."/>
            <person name="Joshi V."/>
            <person name="Fowler G."/>
            <person name="Nazareth L."/>
            <person name="Reid J."/>
            <person name="Worley K."/>
            <person name="Petrosino J."/>
            <person name="Highlander S."/>
            <person name="Gibbs R."/>
        </authorList>
    </citation>
    <scope>NUCLEOTIDE SEQUENCE [LARGE SCALE GENOMIC DNA]</scope>
    <source>
        <strain evidence="1 2">ATCC BAA-1200</strain>
    </source>
</reference>
<evidence type="ECO:0000313" key="1">
    <source>
        <dbReference type="EMBL" id="EGF11517.1"/>
    </source>
</evidence>
<proteinExistence type="predicted"/>
<accession>F2BA79</accession>
<organism evidence="1 2">
    <name type="scientific">Neisseria bacilliformis ATCC BAA-1200</name>
    <dbReference type="NCBI Taxonomy" id="888742"/>
    <lineage>
        <taxon>Bacteria</taxon>
        <taxon>Pseudomonadati</taxon>
        <taxon>Pseudomonadota</taxon>
        <taxon>Betaproteobacteria</taxon>
        <taxon>Neisseriales</taxon>
        <taxon>Neisseriaceae</taxon>
        <taxon>Neisseria</taxon>
    </lineage>
</organism>
<keyword evidence="2" id="KW-1185">Reference proteome</keyword>
<evidence type="ECO:0000313" key="2">
    <source>
        <dbReference type="Proteomes" id="UP000004105"/>
    </source>
</evidence>
<comment type="caution">
    <text evidence="1">The sequence shown here is derived from an EMBL/GenBank/DDBJ whole genome shotgun (WGS) entry which is preliminary data.</text>
</comment>
<dbReference type="EMBL" id="AFAY01000012">
    <property type="protein sequence ID" value="EGF11517.1"/>
    <property type="molecule type" value="Genomic_DNA"/>
</dbReference>
<sequence length="41" mass="4787">MAQRPSENLFYGFQTAFGVFSQRPKPRAWLRHTPSYAADTR</sequence>